<accession>A0A1L9QS24</accession>
<dbReference type="CDD" id="cd16382">
    <property type="entry name" value="XisI-like"/>
    <property type="match status" value="1"/>
</dbReference>
<dbReference type="Proteomes" id="UP000183940">
    <property type="component" value="Unassembled WGS sequence"/>
</dbReference>
<dbReference type="AlphaFoldDB" id="A0A1L9QS24"/>
<dbReference type="STRING" id="1925591.BI308_11580"/>
<protein>
    <submittedName>
        <fullName evidence="1">XisI protein</fullName>
    </submittedName>
</protein>
<gene>
    <name evidence="1" type="ORF">BI308_11580</name>
</gene>
<name>A0A1L9QS24_9CYAN</name>
<dbReference type="Gene3D" id="3.30.310.110">
    <property type="entry name" value="XisI-like"/>
    <property type="match status" value="1"/>
</dbReference>
<organism evidence="1 2">
    <name type="scientific">Roseofilum reptotaenium AO1-A</name>
    <dbReference type="NCBI Taxonomy" id="1925591"/>
    <lineage>
        <taxon>Bacteria</taxon>
        <taxon>Bacillati</taxon>
        <taxon>Cyanobacteriota</taxon>
        <taxon>Cyanophyceae</taxon>
        <taxon>Desertifilales</taxon>
        <taxon>Desertifilaceae</taxon>
        <taxon>Roseofilum</taxon>
    </lineage>
</organism>
<dbReference type="Pfam" id="PF08869">
    <property type="entry name" value="XisI"/>
    <property type="match status" value="1"/>
</dbReference>
<evidence type="ECO:0000313" key="1">
    <source>
        <dbReference type="EMBL" id="OJJ25426.1"/>
    </source>
</evidence>
<keyword evidence="2" id="KW-1185">Reference proteome</keyword>
<evidence type="ECO:0000313" key="2">
    <source>
        <dbReference type="Proteomes" id="UP000183940"/>
    </source>
</evidence>
<dbReference type="EMBL" id="MLAW01000017">
    <property type="protein sequence ID" value="OJJ25426.1"/>
    <property type="molecule type" value="Genomic_DNA"/>
</dbReference>
<dbReference type="InterPro" id="IPR014968">
    <property type="entry name" value="XisI"/>
</dbReference>
<sequence length="115" mass="13593">MERTEKKLEYYRQSIEKILNHYGSAQPANGEIEVYTFFDHQQDHYQVFHAGWNRHMRIFGPLIHIDILNHKIWIQHDGTEVGIANELVDLGIPKEEIVLAYHAPFMRQYDGFAVN</sequence>
<dbReference type="InterPro" id="IPR035943">
    <property type="entry name" value="XisI-like_sf"/>
</dbReference>
<dbReference type="SUPFAM" id="SSF143847">
    <property type="entry name" value="XisI-like"/>
    <property type="match status" value="1"/>
</dbReference>
<reference evidence="1" key="1">
    <citation type="submission" date="2016-10" db="EMBL/GenBank/DDBJ databases">
        <title>CRISPR-Cas defence system in Roseofilum reptotaenium: evidence of a bacteriophage-cyanobacterium arms race in the coral black band disease.</title>
        <authorList>
            <person name="Buerger P."/>
            <person name="Wood-Charlson E.M."/>
            <person name="Weynberg K.D."/>
            <person name="Willis B."/>
            <person name="Van Oppen M.J."/>
        </authorList>
    </citation>
    <scope>NUCLEOTIDE SEQUENCE [LARGE SCALE GENOMIC DNA]</scope>
    <source>
        <strain evidence="1">AO1-A</strain>
    </source>
</reference>
<proteinExistence type="predicted"/>
<comment type="caution">
    <text evidence="1">The sequence shown here is derived from an EMBL/GenBank/DDBJ whole genome shotgun (WGS) entry which is preliminary data.</text>
</comment>